<accession>A0A934M415</accession>
<proteinExistence type="inferred from homology"/>
<feature type="domain" description="ABC transmembrane type-2" evidence="9">
    <location>
        <begin position="148"/>
        <end position="375"/>
    </location>
</feature>
<evidence type="ECO:0000256" key="5">
    <source>
        <dbReference type="ARBA" id="ARBA00022692"/>
    </source>
</evidence>
<comment type="subcellular location">
    <subcellularLocation>
        <location evidence="1 8">Cell membrane</location>
        <topology evidence="1 8">Multi-pass membrane protein</topology>
    </subcellularLocation>
</comment>
<comment type="similarity">
    <text evidence="2 8">Belongs to the ABC-2 integral membrane protein family.</text>
</comment>
<feature type="transmembrane region" description="Helical" evidence="8">
    <location>
        <begin position="263"/>
        <end position="287"/>
    </location>
</feature>
<keyword evidence="6 8" id="KW-1133">Transmembrane helix</keyword>
<dbReference type="InterPro" id="IPR051449">
    <property type="entry name" value="ABC-2_transporter_component"/>
</dbReference>
<feature type="transmembrane region" description="Helical" evidence="8">
    <location>
        <begin position="21"/>
        <end position="42"/>
    </location>
</feature>
<dbReference type="PANTHER" id="PTHR30294">
    <property type="entry name" value="MEMBRANE COMPONENT OF ABC TRANSPORTER YHHJ-RELATED"/>
    <property type="match status" value="1"/>
</dbReference>
<keyword evidence="4 8" id="KW-1003">Cell membrane</keyword>
<dbReference type="Gene3D" id="3.40.1710.10">
    <property type="entry name" value="abc type-2 transporter like domain"/>
    <property type="match status" value="1"/>
</dbReference>
<evidence type="ECO:0000256" key="2">
    <source>
        <dbReference type="ARBA" id="ARBA00007783"/>
    </source>
</evidence>
<dbReference type="Proteomes" id="UP000622687">
    <property type="component" value="Unassembled WGS sequence"/>
</dbReference>
<keyword evidence="11" id="KW-1185">Reference proteome</keyword>
<feature type="transmembrane region" description="Helical" evidence="8">
    <location>
        <begin position="320"/>
        <end position="341"/>
    </location>
</feature>
<dbReference type="InterPro" id="IPR047817">
    <property type="entry name" value="ABC2_TM_bact-type"/>
</dbReference>
<evidence type="ECO:0000256" key="4">
    <source>
        <dbReference type="ARBA" id="ARBA00022475"/>
    </source>
</evidence>
<protein>
    <recommendedName>
        <fullName evidence="8">Transport permease protein</fullName>
    </recommendedName>
</protein>
<feature type="transmembrane region" description="Helical" evidence="8">
    <location>
        <begin position="232"/>
        <end position="256"/>
    </location>
</feature>
<feature type="transmembrane region" description="Helical" evidence="8">
    <location>
        <begin position="293"/>
        <end position="313"/>
    </location>
</feature>
<reference evidence="10" key="1">
    <citation type="submission" date="2020-12" db="EMBL/GenBank/DDBJ databases">
        <title>Clostridium thailandense sp. nov., a novel acetogenic bacterium isolated from peat land soil in Thailand.</title>
        <authorList>
            <person name="Chaikitkaew S."/>
            <person name="Birkeland N.K."/>
        </authorList>
    </citation>
    <scope>NUCLEOTIDE SEQUENCE</scope>
    <source>
        <strain evidence="10">DSM 17425</strain>
    </source>
</reference>
<dbReference type="Pfam" id="PF12698">
    <property type="entry name" value="ABC2_membrane_3"/>
    <property type="match status" value="1"/>
</dbReference>
<dbReference type="GO" id="GO:0140359">
    <property type="term" value="F:ABC-type transporter activity"/>
    <property type="evidence" value="ECO:0007669"/>
    <property type="project" value="InterPro"/>
</dbReference>
<evidence type="ECO:0000256" key="1">
    <source>
        <dbReference type="ARBA" id="ARBA00004651"/>
    </source>
</evidence>
<evidence type="ECO:0000259" key="9">
    <source>
        <dbReference type="PROSITE" id="PS51012"/>
    </source>
</evidence>
<dbReference type="AlphaFoldDB" id="A0A934M415"/>
<keyword evidence="3 8" id="KW-0813">Transport</keyword>
<dbReference type="PROSITE" id="PS51012">
    <property type="entry name" value="ABC_TM2"/>
    <property type="match status" value="1"/>
</dbReference>
<sequence length="377" mass="42036">MQWKRLMTITRKEFIHIKRDKASLIIALMMPIMMLLLFGFAVNTDVNNVDLIVYDGSRTSESRELTSKFTNSSYFRLYGEVNSPKEVEEYIAMGKVKVGLVIPPDYTKELRRNSPTEVQVLVDGSDPTIARTAMSYSLLIGNNYSLKMKKIETQRSALGKQENTGISLKPFVLYNPTLESSKFNVPGVIGLILQNITVILTSFAMVREREKGTIEQLIMTPVTSFELIVGKLIPYTLIGFFDMIVALLLGNIIFGVTIKGSVALLILLGTLFLICSLAMGMLISTVAKTQLQAMQASIALLLPSVLLSGFMFPRESMPKIVYYISNVLPMTYFLQILRGIIVKGVGITYLISPIISLLILIFIIVGITMKKFSKTLD</sequence>
<evidence type="ECO:0000256" key="8">
    <source>
        <dbReference type="RuleBase" id="RU361157"/>
    </source>
</evidence>
<keyword evidence="5 8" id="KW-0812">Transmembrane</keyword>
<dbReference type="RefSeq" id="WP_211143189.1">
    <property type="nucleotide sequence ID" value="NZ_JAEEGB010000015.1"/>
</dbReference>
<dbReference type="InterPro" id="IPR013525">
    <property type="entry name" value="ABC2_TM"/>
</dbReference>
<organism evidence="10 11">
    <name type="scientific">Clostridium aciditolerans</name>
    <dbReference type="NCBI Taxonomy" id="339861"/>
    <lineage>
        <taxon>Bacteria</taxon>
        <taxon>Bacillati</taxon>
        <taxon>Bacillota</taxon>
        <taxon>Clostridia</taxon>
        <taxon>Eubacteriales</taxon>
        <taxon>Clostridiaceae</taxon>
        <taxon>Clostridium</taxon>
    </lineage>
</organism>
<evidence type="ECO:0000313" key="10">
    <source>
        <dbReference type="EMBL" id="MBI6873762.1"/>
    </source>
</evidence>
<dbReference type="PANTHER" id="PTHR30294:SF29">
    <property type="entry name" value="MULTIDRUG ABC TRANSPORTER PERMEASE YBHS-RELATED"/>
    <property type="match status" value="1"/>
</dbReference>
<evidence type="ECO:0000256" key="6">
    <source>
        <dbReference type="ARBA" id="ARBA00022989"/>
    </source>
</evidence>
<comment type="caution">
    <text evidence="10">The sequence shown here is derived from an EMBL/GenBank/DDBJ whole genome shotgun (WGS) entry which is preliminary data.</text>
</comment>
<name>A0A934M415_9CLOT</name>
<keyword evidence="7 8" id="KW-0472">Membrane</keyword>
<dbReference type="EMBL" id="JAEEGB010000015">
    <property type="protein sequence ID" value="MBI6873762.1"/>
    <property type="molecule type" value="Genomic_DNA"/>
</dbReference>
<dbReference type="InterPro" id="IPR000412">
    <property type="entry name" value="ABC_2_transport"/>
</dbReference>
<feature type="transmembrane region" description="Helical" evidence="8">
    <location>
        <begin position="347"/>
        <end position="369"/>
    </location>
</feature>
<dbReference type="PRINTS" id="PR00164">
    <property type="entry name" value="ABC2TRNSPORT"/>
</dbReference>
<evidence type="ECO:0000256" key="3">
    <source>
        <dbReference type="ARBA" id="ARBA00022448"/>
    </source>
</evidence>
<evidence type="ECO:0000256" key="7">
    <source>
        <dbReference type="ARBA" id="ARBA00023136"/>
    </source>
</evidence>
<evidence type="ECO:0000313" key="11">
    <source>
        <dbReference type="Proteomes" id="UP000622687"/>
    </source>
</evidence>
<dbReference type="GO" id="GO:0043190">
    <property type="term" value="C:ATP-binding cassette (ABC) transporter complex"/>
    <property type="evidence" value="ECO:0007669"/>
    <property type="project" value="InterPro"/>
</dbReference>
<gene>
    <name evidence="10" type="ORF">I6U51_13740</name>
</gene>